<dbReference type="SUPFAM" id="SSF56752">
    <property type="entry name" value="D-aminoacid aminotransferase-like PLP-dependent enzymes"/>
    <property type="match status" value="1"/>
</dbReference>
<keyword evidence="8 17" id="KW-0028">Amino-acid biosynthesis</keyword>
<evidence type="ECO:0000256" key="4">
    <source>
        <dbReference type="ARBA" id="ARBA00004931"/>
    </source>
</evidence>
<dbReference type="InterPro" id="IPR005785">
    <property type="entry name" value="B_amino_transI"/>
</dbReference>
<dbReference type="GO" id="GO:0052654">
    <property type="term" value="F:L-leucine-2-oxoglutarate transaminase activity"/>
    <property type="evidence" value="ECO:0007669"/>
    <property type="project" value="RHEA"/>
</dbReference>
<keyword evidence="19" id="KW-1185">Reference proteome</keyword>
<evidence type="ECO:0000256" key="15">
    <source>
        <dbReference type="RuleBase" id="RU004106"/>
    </source>
</evidence>
<evidence type="ECO:0000256" key="5">
    <source>
        <dbReference type="ARBA" id="ARBA00005072"/>
    </source>
</evidence>
<evidence type="ECO:0000256" key="17">
    <source>
        <dbReference type="RuleBase" id="RU364094"/>
    </source>
</evidence>
<protein>
    <recommendedName>
        <fullName evidence="17">Branched-chain-amino-acid aminotransferase</fullName>
        <shortName evidence="17">BCAT</shortName>
        <ecNumber evidence="17">2.6.1.42</ecNumber>
    </recommendedName>
</protein>
<comment type="catalytic activity">
    <reaction evidence="12 17">
        <text>L-valine + 2-oxoglutarate = 3-methyl-2-oxobutanoate + L-glutamate</text>
        <dbReference type="Rhea" id="RHEA:24813"/>
        <dbReference type="ChEBI" id="CHEBI:11851"/>
        <dbReference type="ChEBI" id="CHEBI:16810"/>
        <dbReference type="ChEBI" id="CHEBI:29985"/>
        <dbReference type="ChEBI" id="CHEBI:57762"/>
        <dbReference type="EC" id="2.6.1.42"/>
    </reaction>
</comment>
<comment type="caution">
    <text evidence="18">The sequence shown here is derived from an EMBL/GenBank/DDBJ whole genome shotgun (WGS) entry which is preliminary data.</text>
</comment>
<evidence type="ECO:0000256" key="1">
    <source>
        <dbReference type="ARBA" id="ARBA00001933"/>
    </source>
</evidence>
<evidence type="ECO:0000313" key="19">
    <source>
        <dbReference type="Proteomes" id="UP000256388"/>
    </source>
</evidence>
<evidence type="ECO:0000256" key="9">
    <source>
        <dbReference type="ARBA" id="ARBA00022679"/>
    </source>
</evidence>
<keyword evidence="10 16" id="KW-0663">Pyridoxal phosphate</keyword>
<dbReference type="GO" id="GO:0005829">
    <property type="term" value="C:cytosol"/>
    <property type="evidence" value="ECO:0007669"/>
    <property type="project" value="TreeGrafter"/>
</dbReference>
<dbReference type="InterPro" id="IPR033939">
    <property type="entry name" value="BCAT_family"/>
</dbReference>
<gene>
    <name evidence="17" type="primary">ilvE</name>
    <name evidence="18" type="ORF">DFR64_3128</name>
</gene>
<keyword evidence="7 17" id="KW-0032">Aminotransferase</keyword>
<dbReference type="GO" id="GO:0052655">
    <property type="term" value="F:L-valine-2-oxoglutarate transaminase activity"/>
    <property type="evidence" value="ECO:0007669"/>
    <property type="project" value="RHEA"/>
</dbReference>
<dbReference type="EMBL" id="QUMS01000006">
    <property type="protein sequence ID" value="REG04776.1"/>
    <property type="molecule type" value="Genomic_DNA"/>
</dbReference>
<dbReference type="InterPro" id="IPR001544">
    <property type="entry name" value="Aminotrans_IV"/>
</dbReference>
<dbReference type="NCBIfam" id="TIGR01122">
    <property type="entry name" value="ilvE_I"/>
    <property type="match status" value="1"/>
</dbReference>
<comment type="catalytic activity">
    <reaction evidence="14 17">
        <text>L-leucine + 2-oxoglutarate = 4-methyl-2-oxopentanoate + L-glutamate</text>
        <dbReference type="Rhea" id="RHEA:18321"/>
        <dbReference type="ChEBI" id="CHEBI:16810"/>
        <dbReference type="ChEBI" id="CHEBI:17865"/>
        <dbReference type="ChEBI" id="CHEBI:29985"/>
        <dbReference type="ChEBI" id="CHEBI:57427"/>
        <dbReference type="EC" id="2.6.1.42"/>
    </reaction>
</comment>
<dbReference type="EC" id="2.6.1.42" evidence="17"/>
<comment type="function">
    <text evidence="2 17">Acts on leucine, isoleucine and valine.</text>
</comment>
<dbReference type="Proteomes" id="UP000256388">
    <property type="component" value="Unassembled WGS sequence"/>
</dbReference>
<evidence type="ECO:0000313" key="18">
    <source>
        <dbReference type="EMBL" id="REG04776.1"/>
    </source>
</evidence>
<dbReference type="Gene3D" id="3.30.470.10">
    <property type="match status" value="1"/>
</dbReference>
<comment type="similarity">
    <text evidence="6 15">Belongs to the class-IV pyridoxal-phosphate-dependent aminotransferase family.</text>
</comment>
<accession>A0A347ZPH9</accession>
<dbReference type="GO" id="GO:0009097">
    <property type="term" value="P:isoleucine biosynthetic process"/>
    <property type="evidence" value="ECO:0007669"/>
    <property type="project" value="UniProtKB-UniPathway"/>
</dbReference>
<dbReference type="PROSITE" id="PS00770">
    <property type="entry name" value="AA_TRANSFER_CLASS_4"/>
    <property type="match status" value="1"/>
</dbReference>
<dbReference type="PANTHER" id="PTHR42743:SF11">
    <property type="entry name" value="AMINODEOXYCHORISMATE LYASE"/>
    <property type="match status" value="1"/>
</dbReference>
<evidence type="ECO:0000256" key="8">
    <source>
        <dbReference type="ARBA" id="ARBA00022605"/>
    </source>
</evidence>
<dbReference type="InterPro" id="IPR036038">
    <property type="entry name" value="Aminotransferase-like"/>
</dbReference>
<dbReference type="InterPro" id="IPR018300">
    <property type="entry name" value="Aminotrans_IV_CS"/>
</dbReference>
<reference evidence="18 19" key="1">
    <citation type="submission" date="2018-08" db="EMBL/GenBank/DDBJ databases">
        <title>Genomic Encyclopedia of Type Strains, Phase IV (KMG-IV): sequencing the most valuable type-strain genomes for metagenomic binning, comparative biology and taxonomic classification.</title>
        <authorList>
            <person name="Goeker M."/>
        </authorList>
    </citation>
    <scope>NUCLEOTIDE SEQUENCE [LARGE SCALE GENOMIC DNA]</scope>
    <source>
        <strain evidence="18 19">DSM 23923</strain>
    </source>
</reference>
<comment type="pathway">
    <text evidence="3 17">Amino-acid biosynthesis; L-isoleucine biosynthesis; L-isoleucine from 2-oxobutanoate: step 4/4.</text>
</comment>
<dbReference type="UniPathway" id="UPA00049">
    <property type="reaction ID" value="UER00062"/>
</dbReference>
<evidence type="ECO:0000256" key="2">
    <source>
        <dbReference type="ARBA" id="ARBA00003109"/>
    </source>
</evidence>
<dbReference type="NCBIfam" id="NF005146">
    <property type="entry name" value="PRK06606.1"/>
    <property type="match status" value="1"/>
</dbReference>
<sequence length="307" mass="33736">MTIEGKFTWMDGELIESEKATIPFLSSALHYGSAAFEGIRAYATDKGPAVFRLKEHMDRFINSGHILGFRDIPYTCDELCQAVVDTVAASKMESCYIRPLIFSDGSAYGLNLDAYKPRIGIAVWEMGIYLGEEALKAGIRANVSSFTRHHPNVMLTKAKSTGNYTNSILAKTESVRLGFEEAIMLDPQGYVSECTGENLFVVRNGQVITPFTASILEGITRDSILTLCNDMGIETVEKPISRDQLYIADELFVCGTAAEIIAIRELDFRTIGAGKMGPVAAKVQKLFHETATGKGARSDEWLTYVNA</sequence>
<dbReference type="AlphaFoldDB" id="A0A347ZPH9"/>
<organism evidence="18 19">
    <name type="scientific">Pelolinea submarina</name>
    <dbReference type="NCBI Taxonomy" id="913107"/>
    <lineage>
        <taxon>Bacteria</taxon>
        <taxon>Bacillati</taxon>
        <taxon>Chloroflexota</taxon>
        <taxon>Anaerolineae</taxon>
        <taxon>Anaerolineales</taxon>
        <taxon>Anaerolineaceae</taxon>
        <taxon>Pelolinea</taxon>
    </lineage>
</organism>
<dbReference type="CDD" id="cd01557">
    <property type="entry name" value="BCAT_beta_family"/>
    <property type="match status" value="1"/>
</dbReference>
<comment type="pathway">
    <text evidence="4 17">Amino-acid biosynthesis; L-valine biosynthesis; L-valine from pyruvate: step 4/4.</text>
</comment>
<dbReference type="InterPro" id="IPR043132">
    <property type="entry name" value="BCAT-like_C"/>
</dbReference>
<comment type="cofactor">
    <cofactor evidence="1 16">
        <name>pyridoxal 5'-phosphate</name>
        <dbReference type="ChEBI" id="CHEBI:597326"/>
    </cofactor>
</comment>
<evidence type="ECO:0000256" key="7">
    <source>
        <dbReference type="ARBA" id="ARBA00022576"/>
    </source>
</evidence>
<dbReference type="PANTHER" id="PTHR42743">
    <property type="entry name" value="AMINO-ACID AMINOTRANSFERASE"/>
    <property type="match status" value="1"/>
</dbReference>
<dbReference type="GO" id="GO:0052656">
    <property type="term" value="F:L-isoleucine-2-oxoglutarate transaminase activity"/>
    <property type="evidence" value="ECO:0007669"/>
    <property type="project" value="RHEA"/>
</dbReference>
<evidence type="ECO:0000256" key="6">
    <source>
        <dbReference type="ARBA" id="ARBA00009320"/>
    </source>
</evidence>
<dbReference type="UniPathway" id="UPA00047">
    <property type="reaction ID" value="UER00058"/>
</dbReference>
<keyword evidence="11 17" id="KW-0100">Branched-chain amino acid biosynthesis</keyword>
<evidence type="ECO:0000256" key="11">
    <source>
        <dbReference type="ARBA" id="ARBA00023304"/>
    </source>
</evidence>
<dbReference type="GO" id="GO:0009099">
    <property type="term" value="P:L-valine biosynthetic process"/>
    <property type="evidence" value="ECO:0007669"/>
    <property type="project" value="UniProtKB-UniPathway"/>
</dbReference>
<comment type="pathway">
    <text evidence="5 17">Amino-acid biosynthesis; L-leucine biosynthesis; L-leucine from 3-methyl-2-oxobutanoate: step 4/4.</text>
</comment>
<dbReference type="GO" id="GO:0009098">
    <property type="term" value="P:L-leucine biosynthetic process"/>
    <property type="evidence" value="ECO:0007669"/>
    <property type="project" value="UniProtKB-UniPathway"/>
</dbReference>
<comment type="catalytic activity">
    <reaction evidence="13 17">
        <text>L-isoleucine + 2-oxoglutarate = (S)-3-methyl-2-oxopentanoate + L-glutamate</text>
        <dbReference type="Rhea" id="RHEA:24801"/>
        <dbReference type="ChEBI" id="CHEBI:16810"/>
        <dbReference type="ChEBI" id="CHEBI:29985"/>
        <dbReference type="ChEBI" id="CHEBI:35146"/>
        <dbReference type="ChEBI" id="CHEBI:58045"/>
        <dbReference type="EC" id="2.6.1.42"/>
    </reaction>
</comment>
<evidence type="ECO:0000256" key="16">
    <source>
        <dbReference type="RuleBase" id="RU004516"/>
    </source>
</evidence>
<dbReference type="InterPro" id="IPR050571">
    <property type="entry name" value="Class-IV_PLP-Dep_Aminotrnsfr"/>
</dbReference>
<dbReference type="InterPro" id="IPR043131">
    <property type="entry name" value="BCAT-like_N"/>
</dbReference>
<proteinExistence type="inferred from homology"/>
<evidence type="ECO:0000256" key="12">
    <source>
        <dbReference type="ARBA" id="ARBA00048212"/>
    </source>
</evidence>
<evidence type="ECO:0000256" key="10">
    <source>
        <dbReference type="ARBA" id="ARBA00022898"/>
    </source>
</evidence>
<evidence type="ECO:0000256" key="3">
    <source>
        <dbReference type="ARBA" id="ARBA00004824"/>
    </source>
</evidence>
<evidence type="ECO:0000256" key="14">
    <source>
        <dbReference type="ARBA" id="ARBA00049229"/>
    </source>
</evidence>
<dbReference type="RefSeq" id="WP_174233243.1">
    <property type="nucleotide sequence ID" value="NZ_AP018437.1"/>
</dbReference>
<dbReference type="Pfam" id="PF01063">
    <property type="entry name" value="Aminotran_4"/>
    <property type="match status" value="1"/>
</dbReference>
<dbReference type="Gene3D" id="3.20.10.10">
    <property type="entry name" value="D-amino Acid Aminotransferase, subunit A, domain 2"/>
    <property type="match status" value="1"/>
</dbReference>
<evidence type="ECO:0000256" key="13">
    <source>
        <dbReference type="ARBA" id="ARBA00048798"/>
    </source>
</evidence>
<keyword evidence="9 17" id="KW-0808">Transferase</keyword>
<dbReference type="UniPathway" id="UPA00048">
    <property type="reaction ID" value="UER00073"/>
</dbReference>
<dbReference type="FunFam" id="3.20.10.10:FF:000002">
    <property type="entry name" value="D-alanine aminotransferase"/>
    <property type="match status" value="1"/>
</dbReference>
<name>A0A347ZPH9_9CHLR</name>